<dbReference type="RefSeq" id="WP_265680286.1">
    <property type="nucleotide sequence ID" value="NZ_CP120863.1"/>
</dbReference>
<comment type="similarity">
    <text evidence="5">Belongs to the creatininase superfamily.</text>
</comment>
<evidence type="ECO:0000256" key="4">
    <source>
        <dbReference type="ARBA" id="ARBA00022833"/>
    </source>
</evidence>
<proteinExistence type="inferred from homology"/>
<keyword evidence="7" id="KW-1185">Reference proteome</keyword>
<keyword evidence="4" id="KW-0862">Zinc</keyword>
<evidence type="ECO:0000256" key="5">
    <source>
        <dbReference type="ARBA" id="ARBA00024029"/>
    </source>
</evidence>
<comment type="cofactor">
    <cofactor evidence="1">
        <name>Zn(2+)</name>
        <dbReference type="ChEBI" id="CHEBI:29105"/>
    </cofactor>
</comment>
<keyword evidence="2" id="KW-0479">Metal-binding</keyword>
<reference evidence="6 7" key="1">
    <citation type="submission" date="2023-03" db="EMBL/GenBank/DDBJ databases">
        <title>Roseibium porphyridii sp. nov. and Roseibium rhodosorbium sp. nov. isolated from marine algae, Porphyridium cruentum and Rhodosorus marinus, respectively.</title>
        <authorList>
            <person name="Lee M.W."/>
            <person name="Choi B.J."/>
            <person name="Lee J.K."/>
            <person name="Choi D.G."/>
            <person name="Baek J.H."/>
            <person name="Bayburt H."/>
            <person name="Kim J.M."/>
            <person name="Han D.M."/>
            <person name="Kim K.H."/>
            <person name="Jeon C.O."/>
        </authorList>
    </citation>
    <scope>NUCLEOTIDE SEQUENCE [LARGE SCALE GENOMIC DNA]</scope>
    <source>
        <strain evidence="6 7">KMA01</strain>
    </source>
</reference>
<dbReference type="InterPro" id="IPR024087">
    <property type="entry name" value="Creatininase-like_sf"/>
</dbReference>
<gene>
    <name evidence="6" type="ORF">K1718_26215</name>
</gene>
<sequence>MLPKLNWQDMTTTDFDVPSIKEWIAILPVAAIEQHGPHLPVYTDTAIAQGQVQRVMELVPETIPATFLPVQAVGKSNEHISSPGTLTLGWETALKAWTELGDSLARAGVRKLVVVNSHGGNVPLVGILTRELRIRHKMLAVGTAWAHFGQPEGVFSDHELTFGIHGGDVETSIMLHLHPDLVKMDRAQNFRSAQERFVSDFTHLRAHGPHAFGWKAQDLNSAGTVGDASIATADKGRQSLDHAARGFVELLHDVHAFDMNMLAD</sequence>
<organism evidence="6 7">
    <name type="scientific">Roseibium porphyridii</name>
    <dbReference type="NCBI Taxonomy" id="2866279"/>
    <lineage>
        <taxon>Bacteria</taxon>
        <taxon>Pseudomonadati</taxon>
        <taxon>Pseudomonadota</taxon>
        <taxon>Alphaproteobacteria</taxon>
        <taxon>Hyphomicrobiales</taxon>
        <taxon>Stappiaceae</taxon>
        <taxon>Roseibium</taxon>
    </lineage>
</organism>
<dbReference type="Proteomes" id="UP001209803">
    <property type="component" value="Chromosome"/>
</dbReference>
<dbReference type="PANTHER" id="PTHR35005:SF1">
    <property type="entry name" value="2-AMINO-5-FORMYLAMINO-6-RIBOSYLAMINOPYRIMIDIN-4(3H)-ONE 5'-MONOPHOSPHATE DEFORMYLASE"/>
    <property type="match status" value="1"/>
</dbReference>
<dbReference type="EMBL" id="CP120863">
    <property type="protein sequence ID" value="WFE89607.1"/>
    <property type="molecule type" value="Genomic_DNA"/>
</dbReference>
<dbReference type="Pfam" id="PF02633">
    <property type="entry name" value="Creatininase"/>
    <property type="match status" value="1"/>
</dbReference>
<evidence type="ECO:0000256" key="2">
    <source>
        <dbReference type="ARBA" id="ARBA00022723"/>
    </source>
</evidence>
<keyword evidence="3" id="KW-0378">Hydrolase</keyword>
<dbReference type="Gene3D" id="3.40.50.10310">
    <property type="entry name" value="Creatininase"/>
    <property type="match status" value="1"/>
</dbReference>
<evidence type="ECO:0000256" key="3">
    <source>
        <dbReference type="ARBA" id="ARBA00022801"/>
    </source>
</evidence>
<dbReference type="SUPFAM" id="SSF102215">
    <property type="entry name" value="Creatininase"/>
    <property type="match status" value="1"/>
</dbReference>
<evidence type="ECO:0000313" key="6">
    <source>
        <dbReference type="EMBL" id="WFE89607.1"/>
    </source>
</evidence>
<name>A0ABY8F294_9HYPH</name>
<dbReference type="InterPro" id="IPR003785">
    <property type="entry name" value="Creatininase/forma_Hydrolase"/>
</dbReference>
<dbReference type="PANTHER" id="PTHR35005">
    <property type="entry name" value="3-DEHYDRO-SCYLLO-INOSOSE HYDROLASE"/>
    <property type="match status" value="1"/>
</dbReference>
<accession>A0ABY8F294</accession>
<evidence type="ECO:0000313" key="7">
    <source>
        <dbReference type="Proteomes" id="UP001209803"/>
    </source>
</evidence>
<protein>
    <submittedName>
        <fullName evidence="6">Creatininase family protein</fullName>
    </submittedName>
</protein>
<evidence type="ECO:0000256" key="1">
    <source>
        <dbReference type="ARBA" id="ARBA00001947"/>
    </source>
</evidence>